<dbReference type="PANTHER" id="PTHR21625:SF1">
    <property type="entry name" value="DYNEIN REGULATORY COMPLEX PROTEIN 1"/>
    <property type="match status" value="1"/>
</dbReference>
<accession>A0A8H8DJA9</accession>
<dbReference type="Proteomes" id="UP000673691">
    <property type="component" value="Unassembled WGS sequence"/>
</dbReference>
<evidence type="ECO:0000313" key="6">
    <source>
        <dbReference type="Proteomes" id="UP000673691"/>
    </source>
</evidence>
<gene>
    <name evidence="5" type="ORF">BJ554DRAFT_8132</name>
</gene>
<keyword evidence="6" id="KW-1185">Reference proteome</keyword>
<evidence type="ECO:0000256" key="1">
    <source>
        <dbReference type="ARBA" id="ARBA00023054"/>
    </source>
</evidence>
<dbReference type="AlphaFoldDB" id="A0A8H8DJA9"/>
<dbReference type="EMBL" id="JAEFCI010006119">
    <property type="protein sequence ID" value="KAG5459892.1"/>
    <property type="molecule type" value="Genomic_DNA"/>
</dbReference>
<dbReference type="Pfam" id="PF14772">
    <property type="entry name" value="NYD-SP28"/>
    <property type="match status" value="1"/>
</dbReference>
<protein>
    <recommendedName>
        <fullName evidence="4">Dynein regulatory complex protein 1/2 N-terminal domain-containing protein</fullName>
    </recommendedName>
</protein>
<sequence length="637" mass="71833">MAGQSNPGAAADAPGADPQQQSENVEVVVSAAGDQQQPVPDPVGPRAAAAPGRGAAAAGKAEAENASPPAPPGAQGDNGREARIAQRKGRIEQNRLARPGPAASDGCARGCGVERRLFSGRRTLRVTSPLSLFLETENGTRRKQKADLDVKVVGKSKHQIHQSQRHVETKKVRPAGRDGTDAASNVRVGVMAREAARRLEEAQKFENWRKKRDAVDQKAEAANAEIQAAWRKASSAKGPHALNAVRQRPAAATKRPVRPLLCTQREACEALIANKHRLTAEYSAELKGKDDDYVKELKRQAEEIDTLLQRMDEEYKKYQRTLQDELEHIERAFMEERTELIDANVKELETLFAQRRANETRYMEERAERIAENVRALESLRVHDAEEYNLVKIKLETDVQVLEQQLQQMRATYQLNTEKLDYNFQVLKKRDEENTITMNQQKRKITRLTVGKRDVLNTLKAKYNKQDKGYQQEYMSLTEDYKRITEQFKVNRECGKPTPVCFCHGKQELQKKYNHFQIADNQKFRDVWKMNEEIARELMRKILLADRIIYEQQLGLTWTAPPEDLFRDVGPEVFGTGAGESAGGRESEGISSVPDAAAEGSRHRQHSGAYQQEEPKGSVMPRTVRSKYSVIQELRPL</sequence>
<evidence type="ECO:0000313" key="5">
    <source>
        <dbReference type="EMBL" id="KAG5459892.1"/>
    </source>
</evidence>
<feature type="region of interest" description="Disordered" evidence="3">
    <location>
        <begin position="157"/>
        <end position="181"/>
    </location>
</feature>
<dbReference type="GO" id="GO:0060285">
    <property type="term" value="P:cilium-dependent cell motility"/>
    <property type="evidence" value="ECO:0007669"/>
    <property type="project" value="TreeGrafter"/>
</dbReference>
<dbReference type="InterPro" id="IPR039750">
    <property type="entry name" value="DRC1/DRC2"/>
</dbReference>
<evidence type="ECO:0000256" key="2">
    <source>
        <dbReference type="SAM" id="Coils"/>
    </source>
</evidence>
<dbReference type="PANTHER" id="PTHR21625">
    <property type="entry name" value="NYD-SP28 PROTEIN"/>
    <property type="match status" value="1"/>
</dbReference>
<feature type="domain" description="Dynein regulatory complex protein 1/2 N-terminal" evidence="4">
    <location>
        <begin position="192"/>
        <end position="304"/>
    </location>
</feature>
<organism evidence="5 6">
    <name type="scientific">Olpidium bornovanus</name>
    <dbReference type="NCBI Taxonomy" id="278681"/>
    <lineage>
        <taxon>Eukaryota</taxon>
        <taxon>Fungi</taxon>
        <taxon>Fungi incertae sedis</taxon>
        <taxon>Olpidiomycota</taxon>
        <taxon>Olpidiomycotina</taxon>
        <taxon>Olpidiomycetes</taxon>
        <taxon>Olpidiales</taxon>
        <taxon>Olpidiaceae</taxon>
        <taxon>Olpidium</taxon>
    </lineage>
</organism>
<reference evidence="5 6" key="1">
    <citation type="journal article" name="Sci. Rep.">
        <title>Genome-scale phylogenetic analyses confirm Olpidium as the closest living zoosporic fungus to the non-flagellated, terrestrial fungi.</title>
        <authorList>
            <person name="Chang Y."/>
            <person name="Rochon D."/>
            <person name="Sekimoto S."/>
            <person name="Wang Y."/>
            <person name="Chovatia M."/>
            <person name="Sandor L."/>
            <person name="Salamov A."/>
            <person name="Grigoriev I.V."/>
            <person name="Stajich J.E."/>
            <person name="Spatafora J.W."/>
        </authorList>
    </citation>
    <scope>NUCLEOTIDE SEQUENCE [LARGE SCALE GENOMIC DNA]</scope>
    <source>
        <strain evidence="5">S191</strain>
    </source>
</reference>
<dbReference type="GO" id="GO:0003352">
    <property type="term" value="P:regulation of cilium movement"/>
    <property type="evidence" value="ECO:0007669"/>
    <property type="project" value="TreeGrafter"/>
</dbReference>
<keyword evidence="1 2" id="KW-0175">Coiled coil</keyword>
<evidence type="ECO:0000259" key="4">
    <source>
        <dbReference type="Pfam" id="PF14772"/>
    </source>
</evidence>
<dbReference type="GO" id="GO:0070286">
    <property type="term" value="P:axonemal dynein complex assembly"/>
    <property type="evidence" value="ECO:0007669"/>
    <property type="project" value="InterPro"/>
</dbReference>
<name>A0A8H8DJA9_9FUNG</name>
<evidence type="ECO:0000256" key="3">
    <source>
        <dbReference type="SAM" id="MobiDB-lite"/>
    </source>
</evidence>
<feature type="compositionally biased region" description="Basic and acidic residues" evidence="3">
    <location>
        <begin position="165"/>
        <end position="180"/>
    </location>
</feature>
<feature type="coiled-coil region" evidence="2">
    <location>
        <begin position="294"/>
        <end position="328"/>
    </location>
</feature>
<proteinExistence type="predicted"/>
<feature type="coiled-coil region" evidence="2">
    <location>
        <begin position="385"/>
        <end position="419"/>
    </location>
</feature>
<dbReference type="GO" id="GO:0005858">
    <property type="term" value="C:axonemal dynein complex"/>
    <property type="evidence" value="ECO:0007669"/>
    <property type="project" value="InterPro"/>
</dbReference>
<feature type="region of interest" description="Disordered" evidence="3">
    <location>
        <begin position="576"/>
        <end position="625"/>
    </location>
</feature>
<feature type="compositionally biased region" description="Low complexity" evidence="3">
    <location>
        <begin position="7"/>
        <end position="67"/>
    </location>
</feature>
<dbReference type="InterPro" id="IPR039505">
    <property type="entry name" value="DRC1/2_N"/>
</dbReference>
<feature type="region of interest" description="Disordered" evidence="3">
    <location>
        <begin position="1"/>
        <end position="83"/>
    </location>
</feature>
<comment type="caution">
    <text evidence="5">The sequence shown here is derived from an EMBL/GenBank/DDBJ whole genome shotgun (WGS) entry which is preliminary data.</text>
</comment>
<dbReference type="OrthoDB" id="10260459at2759"/>